<organism evidence="3 4">
    <name type="scientific">Methanococcus aeolicus (strain ATCC BAA-1280 / DSM 17508 / OCM 812 / Nankai-3)</name>
    <dbReference type="NCBI Taxonomy" id="419665"/>
    <lineage>
        <taxon>Archaea</taxon>
        <taxon>Methanobacteriati</taxon>
        <taxon>Methanobacteriota</taxon>
        <taxon>Methanomada group</taxon>
        <taxon>Methanococci</taxon>
        <taxon>Methanococcales</taxon>
        <taxon>Methanococcaceae</taxon>
        <taxon>Methanococcus</taxon>
    </lineage>
</organism>
<evidence type="ECO:0000313" key="4">
    <source>
        <dbReference type="Proteomes" id="UP000001106"/>
    </source>
</evidence>
<feature type="domain" description="NrpR regulatory" evidence="1">
    <location>
        <begin position="327"/>
        <end position="539"/>
    </location>
</feature>
<evidence type="ECO:0000259" key="1">
    <source>
        <dbReference type="Pfam" id="PF01995"/>
    </source>
</evidence>
<dbReference type="Pfam" id="PF08461">
    <property type="entry name" value="WHD_RNase_R"/>
    <property type="match status" value="1"/>
</dbReference>
<dbReference type="InterPro" id="IPR013668">
    <property type="entry name" value="RNase_R_HTH_12"/>
</dbReference>
<evidence type="ECO:0000313" key="3">
    <source>
        <dbReference type="EMBL" id="ABR55810.1"/>
    </source>
</evidence>
<dbReference type="Gene3D" id="1.10.10.10">
    <property type="entry name" value="Winged helix-like DNA-binding domain superfamily/Winged helix DNA-binding domain"/>
    <property type="match status" value="1"/>
</dbReference>
<dbReference type="Proteomes" id="UP000001106">
    <property type="component" value="Chromosome"/>
</dbReference>
<dbReference type="InterPro" id="IPR038982">
    <property type="entry name" value="NrpR"/>
</dbReference>
<dbReference type="STRING" id="419665.Maeo_0218"/>
<feature type="domain" description="NrpR regulatory" evidence="1">
    <location>
        <begin position="83"/>
        <end position="309"/>
    </location>
</feature>
<dbReference type="RefSeq" id="WP_011972942.1">
    <property type="nucleotide sequence ID" value="NC_009635.1"/>
</dbReference>
<gene>
    <name evidence="3" type="ordered locus">Maeo_0218</name>
</gene>
<dbReference type="SUPFAM" id="SSF46785">
    <property type="entry name" value="Winged helix' DNA-binding domain"/>
    <property type="match status" value="1"/>
</dbReference>
<dbReference type="OrthoDB" id="358798at2157"/>
<dbReference type="InterPro" id="IPR036984">
    <property type="entry name" value="NrpR_dom_sf"/>
</dbReference>
<dbReference type="InterPro" id="IPR036390">
    <property type="entry name" value="WH_DNA-bd_sf"/>
</dbReference>
<dbReference type="PANTHER" id="PTHR41964:SF1">
    <property type="entry name" value="GLOBAL NITROGEN REGULATOR NRPR"/>
    <property type="match status" value="1"/>
</dbReference>
<dbReference type="AlphaFoldDB" id="A6UTI8"/>
<dbReference type="Gene3D" id="3.30.70.1360">
    <property type="entry name" value="mj0159-like"/>
    <property type="match status" value="3"/>
</dbReference>
<reference evidence="3" key="1">
    <citation type="submission" date="2007-06" db="EMBL/GenBank/DDBJ databases">
        <title>Complete sequence of Methanococcus aeolicus Nankai-3.</title>
        <authorList>
            <consortium name="US DOE Joint Genome Institute"/>
            <person name="Copeland A."/>
            <person name="Lucas S."/>
            <person name="Lapidus A."/>
            <person name="Barry K."/>
            <person name="Glavina del Rio T."/>
            <person name="Dalin E."/>
            <person name="Tice H."/>
            <person name="Pitluck S."/>
            <person name="Chain P."/>
            <person name="Malfatti S."/>
            <person name="Shin M."/>
            <person name="Vergez L."/>
            <person name="Schmutz J."/>
            <person name="Larimer F."/>
            <person name="Land M."/>
            <person name="Hauser L."/>
            <person name="Kyrpides N."/>
            <person name="Lykidis A."/>
            <person name="Sieprawska-Lupa M."/>
            <person name="Whitman W.B."/>
            <person name="Richardson P."/>
        </authorList>
    </citation>
    <scope>NUCLEOTIDE SEQUENCE [LARGE SCALE GENOMIC DNA]</scope>
    <source>
        <strain evidence="3">Nankai-3</strain>
    </source>
</reference>
<dbReference type="InterPro" id="IPR036388">
    <property type="entry name" value="WH-like_DNA-bd_sf"/>
</dbReference>
<dbReference type="eggNOG" id="arCOG02710">
    <property type="taxonomic scope" value="Archaea"/>
</dbReference>
<evidence type="ECO:0000259" key="2">
    <source>
        <dbReference type="Pfam" id="PF08461"/>
    </source>
</evidence>
<dbReference type="Pfam" id="PF01995">
    <property type="entry name" value="NRD1_2"/>
    <property type="match status" value="2"/>
</dbReference>
<dbReference type="HOGENOM" id="CLU_507744_0_0_2"/>
<name>A6UTI8_META3</name>
<dbReference type="KEGG" id="mae:Maeo_0218"/>
<sequence length="545" mass="60920">MDKLDDKLIEILTIISEHSEPVGAKIIAQELQKRGYEIGERAVRYHLQLLDERNLTEKFGYAGRSITNKGLEELERANISYRIGSVFSQIMDKLYLSNFPTKVIINKTTIEGDYAEIKNLALKVMEHGYSIGDYMNISKECNANIKNDNDDLITVETLCSITFDNFLLKNGILSNPKYGGIIKFEDYEPAYFDGTIDFKKTSIDPLDAFISRGKTDILGIIENGEGYIPANFRVIPKSTKDKFKNLLNRDLLNGVLSYGEENVLGIDLNENEIGVALVGGLCPICPAVELGHVVNIGAATSLTDLSLMEKKTKKYLNPVVKKGNIKISSVLSKMNSMMHNVNYDIEMERGAVLVNTGYIDKSYKQDVIEILKECTNKKQIISDKIGIIDKDNKIQINTLCSTTIDGIFLKYGIPVIPYYGGILELNKNRFIDTISYDGTSLDPHEVFFNKVDGKNTILSGIRKAPMSARENLINIMEKLNWTGIIEIGKPNNPIYGIKVEKGMFGFATIGGINPFVVIKNSGIPIEINALHDVMEYSDLTFIDEL</sequence>
<dbReference type="InterPro" id="IPR002846">
    <property type="entry name" value="NRD"/>
</dbReference>
<accession>A6UTI8</accession>
<protein>
    <submittedName>
        <fullName evidence="3">Uncharacterized protein</fullName>
    </submittedName>
</protein>
<feature type="domain" description="Ribonuclease R winged-helix" evidence="2">
    <location>
        <begin position="9"/>
        <end position="74"/>
    </location>
</feature>
<dbReference type="EMBL" id="CP000743">
    <property type="protein sequence ID" value="ABR55810.1"/>
    <property type="molecule type" value="Genomic_DNA"/>
</dbReference>
<dbReference type="GeneID" id="5326613"/>
<dbReference type="PANTHER" id="PTHR41964">
    <property type="entry name" value="GLOBAL NITROGEN REGULATOR NRPR"/>
    <property type="match status" value="1"/>
</dbReference>
<keyword evidence="4" id="KW-1185">Reference proteome</keyword>
<proteinExistence type="predicted"/>